<keyword evidence="3" id="KW-1185">Reference proteome</keyword>
<dbReference type="GeneID" id="87875399"/>
<name>A0AAJ0MM66_9PEZI</name>
<evidence type="ECO:0000313" key="2">
    <source>
        <dbReference type="EMBL" id="KAK3485783.1"/>
    </source>
</evidence>
<feature type="compositionally biased region" description="Pro residues" evidence="1">
    <location>
        <begin position="222"/>
        <end position="231"/>
    </location>
</feature>
<feature type="region of interest" description="Disordered" evidence="1">
    <location>
        <begin position="1"/>
        <end position="59"/>
    </location>
</feature>
<feature type="compositionally biased region" description="Polar residues" evidence="1">
    <location>
        <begin position="271"/>
        <end position="283"/>
    </location>
</feature>
<dbReference type="AlphaFoldDB" id="A0AAJ0MM66"/>
<sequence length="314" mass="34088">MNNSDTSPGASTPHTSPNSTIAIPTGSSSSSKTNTISRGPNNRRHTQQDSSTSPYDSDMDLAVHGLHIVDSSHLHPGYKPRQRNAAPHYFHHGSADKMSSSSSSSTTTTPSPPRSQYRPALSSMNNSSHSNSSSPSEKVPRKWGLRSYPSLKQRVREEREKRDVKEGRMENARLQIGRGHNDEDGDVEMVDMDVSSGSGSHNWKAAREFEMGYDGDTEMGDVPPPLSPPPSSSSSHEVKGASCSGSNGSKGGGFHGRRKGSEMPVKYVQTEGGNTDKSTNSTGSKKRARCGDQVDEEEEKVEHKRMRSSCESRQ</sequence>
<dbReference type="EMBL" id="JAULSX010000009">
    <property type="protein sequence ID" value="KAK3485783.1"/>
    <property type="molecule type" value="Genomic_DNA"/>
</dbReference>
<feature type="compositionally biased region" description="Polar residues" evidence="1">
    <location>
        <begin position="1"/>
        <end position="18"/>
    </location>
</feature>
<feature type="compositionally biased region" description="Low complexity" evidence="1">
    <location>
        <begin position="122"/>
        <end position="136"/>
    </location>
</feature>
<dbReference type="Proteomes" id="UP001285908">
    <property type="component" value="Unassembled WGS sequence"/>
</dbReference>
<dbReference type="RefSeq" id="XP_062688546.1">
    <property type="nucleotide sequence ID" value="XM_062837777.1"/>
</dbReference>
<gene>
    <name evidence="2" type="ORF">B0T23DRAFT_388839</name>
</gene>
<evidence type="ECO:0000256" key="1">
    <source>
        <dbReference type="SAM" id="MobiDB-lite"/>
    </source>
</evidence>
<feature type="compositionally biased region" description="Low complexity" evidence="1">
    <location>
        <begin position="19"/>
        <end position="37"/>
    </location>
</feature>
<feature type="compositionally biased region" description="Low complexity" evidence="1">
    <location>
        <begin position="99"/>
        <end position="109"/>
    </location>
</feature>
<feature type="compositionally biased region" description="Basic and acidic residues" evidence="1">
    <location>
        <begin position="154"/>
        <end position="171"/>
    </location>
</feature>
<proteinExistence type="predicted"/>
<feature type="region of interest" description="Disordered" evidence="1">
    <location>
        <begin position="72"/>
        <end position="314"/>
    </location>
</feature>
<comment type="caution">
    <text evidence="2">The sequence shown here is derived from an EMBL/GenBank/DDBJ whole genome shotgun (WGS) entry which is preliminary data.</text>
</comment>
<reference evidence="2 3" key="1">
    <citation type="journal article" date="2023" name="Mol. Phylogenet. Evol.">
        <title>Genome-scale phylogeny and comparative genomics of the fungal order Sordariales.</title>
        <authorList>
            <person name="Hensen N."/>
            <person name="Bonometti L."/>
            <person name="Westerberg I."/>
            <person name="Brannstrom I.O."/>
            <person name="Guillou S."/>
            <person name="Cros-Aarteil S."/>
            <person name="Calhoun S."/>
            <person name="Haridas S."/>
            <person name="Kuo A."/>
            <person name="Mondo S."/>
            <person name="Pangilinan J."/>
            <person name="Riley R."/>
            <person name="LaButti K."/>
            <person name="Andreopoulos B."/>
            <person name="Lipzen A."/>
            <person name="Chen C."/>
            <person name="Yan M."/>
            <person name="Daum C."/>
            <person name="Ng V."/>
            <person name="Clum A."/>
            <person name="Steindorff A."/>
            <person name="Ohm R.A."/>
            <person name="Martin F."/>
            <person name="Silar P."/>
            <person name="Natvig D.O."/>
            <person name="Lalanne C."/>
            <person name="Gautier V."/>
            <person name="Ament-Velasquez S.L."/>
            <person name="Kruys A."/>
            <person name="Hutchinson M.I."/>
            <person name="Powell A.J."/>
            <person name="Barry K."/>
            <person name="Miller A.N."/>
            <person name="Grigoriev I.V."/>
            <person name="Debuchy R."/>
            <person name="Gladieux P."/>
            <person name="Hiltunen Thoren M."/>
            <person name="Johannesson H."/>
        </authorList>
    </citation>
    <scope>NUCLEOTIDE SEQUENCE [LARGE SCALE GENOMIC DNA]</scope>
    <source>
        <strain evidence="2 3">FGSC 10403</strain>
    </source>
</reference>
<accession>A0AAJ0MM66</accession>
<evidence type="ECO:0000313" key="3">
    <source>
        <dbReference type="Proteomes" id="UP001285908"/>
    </source>
</evidence>
<protein>
    <submittedName>
        <fullName evidence="2">Uncharacterized protein</fullName>
    </submittedName>
</protein>
<feature type="compositionally biased region" description="Low complexity" evidence="1">
    <location>
        <begin position="232"/>
        <end position="247"/>
    </location>
</feature>
<organism evidence="2 3">
    <name type="scientific">Neurospora hispaniola</name>
    <dbReference type="NCBI Taxonomy" id="588809"/>
    <lineage>
        <taxon>Eukaryota</taxon>
        <taxon>Fungi</taxon>
        <taxon>Dikarya</taxon>
        <taxon>Ascomycota</taxon>
        <taxon>Pezizomycotina</taxon>
        <taxon>Sordariomycetes</taxon>
        <taxon>Sordariomycetidae</taxon>
        <taxon>Sordariales</taxon>
        <taxon>Sordariaceae</taxon>
        <taxon>Neurospora</taxon>
    </lineage>
</organism>